<dbReference type="Proteomes" id="UP001596056">
    <property type="component" value="Unassembled WGS sequence"/>
</dbReference>
<comment type="caution">
    <text evidence="1">The sequence shown here is derived from an EMBL/GenBank/DDBJ whole genome shotgun (WGS) entry which is preliminary data.</text>
</comment>
<reference evidence="2" key="1">
    <citation type="journal article" date="2019" name="Int. J. Syst. Evol. Microbiol.">
        <title>The Global Catalogue of Microorganisms (GCM) 10K type strain sequencing project: providing services to taxonomists for standard genome sequencing and annotation.</title>
        <authorList>
            <consortium name="The Broad Institute Genomics Platform"/>
            <consortium name="The Broad Institute Genome Sequencing Center for Infectious Disease"/>
            <person name="Wu L."/>
            <person name="Ma J."/>
        </authorList>
    </citation>
    <scope>NUCLEOTIDE SEQUENCE [LARGE SCALE GENOMIC DNA]</scope>
    <source>
        <strain evidence="2">KACC 11588</strain>
    </source>
</reference>
<keyword evidence="2" id="KW-1185">Reference proteome</keyword>
<dbReference type="EMBL" id="JBHSNA010000015">
    <property type="protein sequence ID" value="MFC5567503.1"/>
    <property type="molecule type" value="Genomic_DNA"/>
</dbReference>
<proteinExistence type="predicted"/>
<dbReference type="RefSeq" id="WP_209841056.1">
    <property type="nucleotide sequence ID" value="NZ_JAGGJP010000009.1"/>
</dbReference>
<accession>A0ABW0SEV0</accession>
<evidence type="ECO:0000313" key="2">
    <source>
        <dbReference type="Proteomes" id="UP001596056"/>
    </source>
</evidence>
<evidence type="ECO:0000313" key="1">
    <source>
        <dbReference type="EMBL" id="MFC5567503.1"/>
    </source>
</evidence>
<sequence length="93" mass="10232">MMPDDADYAKLLARLDDLENLSQHQAGVVIALYNGLNRLSSVMIGVNKSILSAVLGRDEPPDLQSKLEQDGQTLADTLHDIANRLDLMNDSLR</sequence>
<name>A0ABW0SEV0_9RHOB</name>
<protein>
    <submittedName>
        <fullName evidence="1">Uncharacterized protein</fullName>
    </submittedName>
</protein>
<organism evidence="1 2">
    <name type="scientific">Rubellimicrobium aerolatum</name>
    <dbReference type="NCBI Taxonomy" id="490979"/>
    <lineage>
        <taxon>Bacteria</taxon>
        <taxon>Pseudomonadati</taxon>
        <taxon>Pseudomonadota</taxon>
        <taxon>Alphaproteobacteria</taxon>
        <taxon>Rhodobacterales</taxon>
        <taxon>Roseobacteraceae</taxon>
        <taxon>Rubellimicrobium</taxon>
    </lineage>
</organism>
<gene>
    <name evidence="1" type="ORF">ACFPOC_13905</name>
</gene>